<sequence length="138" mass="16099">MFLLRVGLFHWQYGDWKPGCREDLTVIKQMIQAAVAAAFQERESVPSPREPRLESVDPTDSDTEEVIDLKEKYVQGQELKELLQHIKQNLGLPELVLQEESEDFFSQSQREPDSLLLHPLVKKVMENEWKEIDKRALP</sequence>
<evidence type="ECO:0000313" key="3">
    <source>
        <dbReference type="Proteomes" id="UP001066276"/>
    </source>
</evidence>
<dbReference type="AlphaFoldDB" id="A0AAV7NPD0"/>
<name>A0AAV7NPD0_PLEWA</name>
<proteinExistence type="predicted"/>
<protein>
    <submittedName>
        <fullName evidence="2">Uncharacterized protein</fullName>
    </submittedName>
</protein>
<dbReference type="Proteomes" id="UP001066276">
    <property type="component" value="Chromosome 8"/>
</dbReference>
<organism evidence="2 3">
    <name type="scientific">Pleurodeles waltl</name>
    <name type="common">Iberian ribbed newt</name>
    <dbReference type="NCBI Taxonomy" id="8319"/>
    <lineage>
        <taxon>Eukaryota</taxon>
        <taxon>Metazoa</taxon>
        <taxon>Chordata</taxon>
        <taxon>Craniata</taxon>
        <taxon>Vertebrata</taxon>
        <taxon>Euteleostomi</taxon>
        <taxon>Amphibia</taxon>
        <taxon>Batrachia</taxon>
        <taxon>Caudata</taxon>
        <taxon>Salamandroidea</taxon>
        <taxon>Salamandridae</taxon>
        <taxon>Pleurodelinae</taxon>
        <taxon>Pleurodeles</taxon>
    </lineage>
</organism>
<accession>A0AAV7NPD0</accession>
<keyword evidence="3" id="KW-1185">Reference proteome</keyword>
<feature type="compositionally biased region" description="Basic and acidic residues" evidence="1">
    <location>
        <begin position="41"/>
        <end position="55"/>
    </location>
</feature>
<comment type="caution">
    <text evidence="2">The sequence shown here is derived from an EMBL/GenBank/DDBJ whole genome shotgun (WGS) entry which is preliminary data.</text>
</comment>
<feature type="region of interest" description="Disordered" evidence="1">
    <location>
        <begin position="41"/>
        <end position="64"/>
    </location>
</feature>
<dbReference type="EMBL" id="JANPWB010000012">
    <property type="protein sequence ID" value="KAJ1117923.1"/>
    <property type="molecule type" value="Genomic_DNA"/>
</dbReference>
<evidence type="ECO:0000256" key="1">
    <source>
        <dbReference type="SAM" id="MobiDB-lite"/>
    </source>
</evidence>
<reference evidence="2" key="1">
    <citation type="journal article" date="2022" name="bioRxiv">
        <title>Sequencing and chromosome-scale assembly of the giantPleurodeles waltlgenome.</title>
        <authorList>
            <person name="Brown T."/>
            <person name="Elewa A."/>
            <person name="Iarovenko S."/>
            <person name="Subramanian E."/>
            <person name="Araus A.J."/>
            <person name="Petzold A."/>
            <person name="Susuki M."/>
            <person name="Suzuki K.-i.T."/>
            <person name="Hayashi T."/>
            <person name="Toyoda A."/>
            <person name="Oliveira C."/>
            <person name="Osipova E."/>
            <person name="Leigh N.D."/>
            <person name="Simon A."/>
            <person name="Yun M.H."/>
        </authorList>
    </citation>
    <scope>NUCLEOTIDE SEQUENCE</scope>
    <source>
        <strain evidence="2">20211129_DDA</strain>
        <tissue evidence="2">Liver</tissue>
    </source>
</reference>
<evidence type="ECO:0000313" key="2">
    <source>
        <dbReference type="EMBL" id="KAJ1117923.1"/>
    </source>
</evidence>
<gene>
    <name evidence="2" type="ORF">NDU88_006119</name>
</gene>